<sequence length="492" mass="51463">MKKLLASGAAALLVAGGLVATAAPASAHTPSVKATCTGLEVNLSAYAPQGNKVVVTVDGEVVKDETFGRSYTTRYAFPDTTVGHTWELVVKASDGNRYNFSDDGSTDACATAPKPTPKPEPKPDREVGLYLYEKTDPTKPAAWENSGPQELVTHRPGTEWYTELPSVLPQEVCGEGWAVQQDRVRQDGSFVWPGTITPPTSALGGVLVDSKHQDLTDLAEVPACDGDDEETGEPRSVTPVVPVATEVCTVQGRTVDVPESTDEISYERSGDSVVARAATGTVLAAVEGYVLSEDRASATFAVDLDPADCALTPGDIGAVCEADTPYLGYEVFLPEGYQADGDRPLSITFLHPGEGEDYTVDGLPLEGELLWPGASADEPRAWPGWELQADGTYTETDGNFAWTRAGVEVLFEVNPGYSTTVRYPEATSSCADPKILAATGPLDGPATPVSAETPSGPSLAATGATAGAVGFLALLLVGGGAGIVWARRRANA</sequence>
<reference evidence="4 5" key="1">
    <citation type="submission" date="2020-08" db="EMBL/GenBank/DDBJ databases">
        <title>A Genomic Blueprint of the Chicken Gut Microbiome.</title>
        <authorList>
            <person name="Gilroy R."/>
            <person name="Ravi A."/>
            <person name="Getino M."/>
            <person name="Pursley I."/>
            <person name="Horton D.L."/>
            <person name="Alikhan N.-F."/>
            <person name="Baker D."/>
            <person name="Gharbi K."/>
            <person name="Hall N."/>
            <person name="Watson M."/>
            <person name="Adriaenssens E.M."/>
            <person name="Foster-Nyarko E."/>
            <person name="Jarju S."/>
            <person name="Secka A."/>
            <person name="Antonio M."/>
            <person name="Oren A."/>
            <person name="Chaudhuri R."/>
            <person name="La Ragione R.M."/>
            <person name="Hildebrand F."/>
            <person name="Pallen M.J."/>
        </authorList>
    </citation>
    <scope>NUCLEOTIDE SEQUENCE [LARGE SCALE GENOMIC DNA]</scope>
    <source>
        <strain evidence="4 5">Sa1BUA8</strain>
    </source>
</reference>
<feature type="chain" id="PRO_5039328269" description="LPXTG-motif cell wall anchor domain-containing protein" evidence="3">
    <location>
        <begin position="28"/>
        <end position="492"/>
    </location>
</feature>
<keyword evidence="2" id="KW-1133">Transmembrane helix</keyword>
<feature type="signal peptide" evidence="3">
    <location>
        <begin position="1"/>
        <end position="27"/>
    </location>
</feature>
<organism evidence="4 5">
    <name type="scientific">Oerskovia douganii</name>
    <dbReference type="NCBI Taxonomy" id="2762210"/>
    <lineage>
        <taxon>Bacteria</taxon>
        <taxon>Bacillati</taxon>
        <taxon>Actinomycetota</taxon>
        <taxon>Actinomycetes</taxon>
        <taxon>Micrococcales</taxon>
        <taxon>Cellulomonadaceae</taxon>
        <taxon>Oerskovia</taxon>
    </lineage>
</organism>
<proteinExistence type="predicted"/>
<feature type="transmembrane region" description="Helical" evidence="2">
    <location>
        <begin position="464"/>
        <end position="486"/>
    </location>
</feature>
<keyword evidence="3" id="KW-0732">Signal</keyword>
<dbReference type="RefSeq" id="WP_193718451.1">
    <property type="nucleotide sequence ID" value="NZ_JACSPN010000002.1"/>
</dbReference>
<keyword evidence="2" id="KW-0812">Transmembrane</keyword>
<evidence type="ECO:0000313" key="4">
    <source>
        <dbReference type="EMBL" id="MBE7699106.1"/>
    </source>
</evidence>
<accession>A0A9D5U7R9</accession>
<evidence type="ECO:0000256" key="2">
    <source>
        <dbReference type="SAM" id="Phobius"/>
    </source>
</evidence>
<keyword evidence="5" id="KW-1185">Reference proteome</keyword>
<gene>
    <name evidence="4" type="ORF">H9623_02135</name>
</gene>
<evidence type="ECO:0000256" key="3">
    <source>
        <dbReference type="SAM" id="SignalP"/>
    </source>
</evidence>
<name>A0A9D5U7R9_9CELL</name>
<evidence type="ECO:0000256" key="1">
    <source>
        <dbReference type="SAM" id="MobiDB-lite"/>
    </source>
</evidence>
<feature type="region of interest" description="Disordered" evidence="1">
    <location>
        <begin position="100"/>
        <end position="125"/>
    </location>
</feature>
<evidence type="ECO:0000313" key="5">
    <source>
        <dbReference type="Proteomes" id="UP000822993"/>
    </source>
</evidence>
<comment type="caution">
    <text evidence="4">The sequence shown here is derived from an EMBL/GenBank/DDBJ whole genome shotgun (WGS) entry which is preliminary data.</text>
</comment>
<dbReference type="Proteomes" id="UP000822993">
    <property type="component" value="Unassembled WGS sequence"/>
</dbReference>
<keyword evidence="2" id="KW-0472">Membrane</keyword>
<protein>
    <recommendedName>
        <fullName evidence="6">LPXTG-motif cell wall anchor domain-containing protein</fullName>
    </recommendedName>
</protein>
<evidence type="ECO:0008006" key="6">
    <source>
        <dbReference type="Google" id="ProtNLM"/>
    </source>
</evidence>
<dbReference type="EMBL" id="JACSPN010000002">
    <property type="protein sequence ID" value="MBE7699106.1"/>
    <property type="molecule type" value="Genomic_DNA"/>
</dbReference>
<dbReference type="AlphaFoldDB" id="A0A9D5U7R9"/>